<evidence type="ECO:0000313" key="4">
    <source>
        <dbReference type="Proteomes" id="UP000269351"/>
    </source>
</evidence>
<dbReference type="GO" id="GO:0003677">
    <property type="term" value="F:DNA binding"/>
    <property type="evidence" value="ECO:0007669"/>
    <property type="project" value="InterPro"/>
</dbReference>
<dbReference type="Proteomes" id="UP000269351">
    <property type="component" value="Chromosome"/>
</dbReference>
<feature type="compositionally biased region" description="Low complexity" evidence="1">
    <location>
        <begin position="232"/>
        <end position="244"/>
    </location>
</feature>
<dbReference type="Pfam" id="PF03837">
    <property type="entry name" value="RecT"/>
    <property type="match status" value="1"/>
</dbReference>
<sequence length="370" mass="41089">MQNSSVSLNEQNAVVNSNVALFDSQYLNAISAFAQIMAQGAATVPAHLQGNQADCMAVAMQAAQWQMNPFAVAQKTHLINGVLGYEAQLVNAVISRSGVLSNRFEYEWFGPWEKIIGRFAIRKNDKGKEYRVPGWNLADEEGVGIRIRATLKGEDAPRELELFLAQARVRNSTLWADDPRQQLAYLAVKRWSRLYCPDVILGVYTPDELEERNEKDITPTAPQVSLKDIVESSSTDTPAATASTQVPTSNTNVPNSVEALANDFRDQIENANDTDRATAIRADIESKKSVLGTALFTELKNNAVKRYHMVNARNQIEAEINSLPQPDEPGAIEKFAELEKSLAEAKRKLGDELHDQFAVTLCDMKPEYVY</sequence>
<gene>
    <name evidence="3" type="ORF">F126LOC_017805</name>
    <name evidence="2" type="ORF">H4F48_10430</name>
</gene>
<accession>A0A433NJA2</accession>
<name>A0A433NJA2_9GAMM</name>
<dbReference type="InterPro" id="IPR018330">
    <property type="entry name" value="RecT_fam"/>
</dbReference>
<keyword evidence="5" id="KW-1185">Reference proteome</keyword>
<reference evidence="2 5" key="1">
    <citation type="submission" date="2020-07" db="EMBL/GenBank/DDBJ databases">
        <title>A pangenomic view of the genus Pectobacterium provides insights into genome organization, phylogeny, and virulence.</title>
        <authorList>
            <person name="Jonkheer E."/>
            <person name="Brankovics B."/>
            <person name="Houwers I."/>
            <person name="Van Der Wolf J."/>
            <person name="Bonants P."/>
            <person name="Vreeburg R."/>
            <person name="Bollema R."/>
            <person name="De Haan J."/>
            <person name="Berke L."/>
            <person name="De Ridder D."/>
            <person name="Smit S."/>
            <person name="Van Der Lee T.A.J."/>
        </authorList>
    </citation>
    <scope>NUCLEOTIDE SEQUENCE [LARGE SCALE GENOMIC DNA]</scope>
    <source>
        <strain evidence="2 5">NAK:384</strain>
    </source>
</reference>
<organism evidence="3 4">
    <name type="scientific">Pectobacterium brasiliense</name>
    <dbReference type="NCBI Taxonomy" id="180957"/>
    <lineage>
        <taxon>Bacteria</taxon>
        <taxon>Pseudomonadati</taxon>
        <taxon>Pseudomonadota</taxon>
        <taxon>Gammaproteobacteria</taxon>
        <taxon>Enterobacterales</taxon>
        <taxon>Pectobacteriaceae</taxon>
        <taxon>Pectobacterium</taxon>
    </lineage>
</organism>
<dbReference type="AlphaFoldDB" id="A0A433NJA2"/>
<dbReference type="EMBL" id="CP065031">
    <property type="protein sequence ID" value="QPK23469.1"/>
    <property type="molecule type" value="Genomic_DNA"/>
</dbReference>
<reference evidence="3 4" key="2">
    <citation type="submission" date="2020-11" db="EMBL/GenBank/DDBJ databases">
        <title>Complete genome sequence of Pectobacterium brasiliense strain F126.</title>
        <authorList>
            <person name="Miroshnikov K."/>
            <person name="Vo T.N.H."/>
            <person name="Khodykina M.V."/>
            <person name="Kabanova A.P."/>
            <person name="Shneider M."/>
            <person name="Korzhenkov A."/>
            <person name="Toschakov S.V."/>
            <person name="Miroshnikov K.A."/>
            <person name="Ignatov A.N."/>
            <person name="Mikhailova Y.V."/>
            <person name="Shelenkov A."/>
            <person name="Yanushevich Y.G."/>
            <person name="Evseev P.V."/>
        </authorList>
    </citation>
    <scope>NUCLEOTIDE SEQUENCE [LARGE SCALE GENOMIC DNA]</scope>
    <source>
        <strain evidence="3 4">F126</strain>
    </source>
</reference>
<evidence type="ECO:0000313" key="2">
    <source>
        <dbReference type="EMBL" id="MBN3106485.1"/>
    </source>
</evidence>
<evidence type="ECO:0000313" key="5">
    <source>
        <dbReference type="Proteomes" id="UP000762586"/>
    </source>
</evidence>
<protein>
    <submittedName>
        <fullName evidence="3">Recombinase RecT</fullName>
    </submittedName>
</protein>
<feature type="region of interest" description="Disordered" evidence="1">
    <location>
        <begin position="211"/>
        <end position="253"/>
    </location>
</feature>
<evidence type="ECO:0000313" key="3">
    <source>
        <dbReference type="EMBL" id="QPK23469.1"/>
    </source>
</evidence>
<dbReference type="RefSeq" id="WP_119870628.1">
    <property type="nucleotide sequence ID" value="NZ_CP059955.1"/>
</dbReference>
<evidence type="ECO:0000256" key="1">
    <source>
        <dbReference type="SAM" id="MobiDB-lite"/>
    </source>
</evidence>
<dbReference type="GO" id="GO:0006259">
    <property type="term" value="P:DNA metabolic process"/>
    <property type="evidence" value="ECO:0007669"/>
    <property type="project" value="InterPro"/>
</dbReference>
<proteinExistence type="predicted"/>
<dbReference type="Proteomes" id="UP000762586">
    <property type="component" value="Unassembled WGS sequence"/>
</dbReference>
<dbReference type="EMBL" id="JACGET010000011">
    <property type="protein sequence ID" value="MBN3106485.1"/>
    <property type="molecule type" value="Genomic_DNA"/>
</dbReference>